<dbReference type="GO" id="GO:0009570">
    <property type="term" value="C:chloroplast stroma"/>
    <property type="evidence" value="ECO:0007669"/>
    <property type="project" value="UniProtKB-SubCell"/>
</dbReference>
<name>A0A067JYZ0_JATCU</name>
<dbReference type="CDD" id="cd03124">
    <property type="entry name" value="alpha_CA_prokaryotic_like"/>
    <property type="match status" value="1"/>
</dbReference>
<evidence type="ECO:0000256" key="2">
    <source>
        <dbReference type="ARBA" id="ARBA00004470"/>
    </source>
</evidence>
<dbReference type="AlphaFoldDB" id="A0A067JYZ0"/>
<dbReference type="InterPro" id="IPR001148">
    <property type="entry name" value="CA_dom"/>
</dbReference>
<evidence type="ECO:0000256" key="3">
    <source>
        <dbReference type="ARBA" id="ARBA00006365"/>
    </source>
</evidence>
<dbReference type="Gene3D" id="3.10.200.10">
    <property type="entry name" value="Alpha carbonic anhydrase"/>
    <property type="match status" value="1"/>
</dbReference>
<comment type="subcellular location">
    <subcellularLocation>
        <location evidence="2">Plastid</location>
        <location evidence="2">Chloroplast stroma</location>
    </subcellularLocation>
</comment>
<dbReference type="Pfam" id="PF00194">
    <property type="entry name" value="Carb_anhydrase"/>
    <property type="match status" value="1"/>
</dbReference>
<keyword evidence="7" id="KW-1185">Reference proteome</keyword>
<evidence type="ECO:0000259" key="5">
    <source>
        <dbReference type="PROSITE" id="PS51144"/>
    </source>
</evidence>
<evidence type="ECO:0000313" key="6">
    <source>
        <dbReference type="EMBL" id="KDP29186.1"/>
    </source>
</evidence>
<dbReference type="SMART" id="SM01057">
    <property type="entry name" value="Carb_anhydrase"/>
    <property type="match status" value="1"/>
</dbReference>
<dbReference type="GO" id="GO:0006730">
    <property type="term" value="P:one-carbon metabolic process"/>
    <property type="evidence" value="ECO:0007669"/>
    <property type="project" value="TreeGrafter"/>
</dbReference>
<evidence type="ECO:0000256" key="1">
    <source>
        <dbReference type="ARBA" id="ARBA00002904"/>
    </source>
</evidence>
<dbReference type="InterPro" id="IPR023561">
    <property type="entry name" value="Carbonic_anhydrase_a-class"/>
</dbReference>
<dbReference type="InterPro" id="IPR036398">
    <property type="entry name" value="CA_dom_sf"/>
</dbReference>
<dbReference type="OrthoDB" id="429145at2759"/>
<dbReference type="STRING" id="180498.A0A067JYZ0"/>
<comment type="function">
    <text evidence="1">Reversible hydration of carbon dioxide.</text>
</comment>
<reference evidence="6 7" key="1">
    <citation type="journal article" date="2014" name="PLoS ONE">
        <title>Global Analysis of Gene Expression Profiles in Physic Nut (Jatropha curcas L.) Seedlings Exposed to Salt Stress.</title>
        <authorList>
            <person name="Zhang L."/>
            <person name="Zhang C."/>
            <person name="Wu P."/>
            <person name="Chen Y."/>
            <person name="Li M."/>
            <person name="Jiang H."/>
            <person name="Wu G."/>
        </authorList>
    </citation>
    <scope>NUCLEOTIDE SEQUENCE [LARGE SCALE GENOMIC DNA]</scope>
    <source>
        <strain evidence="7">cv. GZQX0401</strain>
        <tissue evidence="6">Young leaves</tissue>
    </source>
</reference>
<comment type="similarity">
    <text evidence="3">Belongs to the alpha-class carbonic anhydrase family.</text>
</comment>
<comment type="catalytic activity">
    <reaction evidence="4">
        <text>hydrogencarbonate + H(+) = CO2 + H2O</text>
        <dbReference type="Rhea" id="RHEA:10748"/>
        <dbReference type="ChEBI" id="CHEBI:15377"/>
        <dbReference type="ChEBI" id="CHEBI:15378"/>
        <dbReference type="ChEBI" id="CHEBI:16526"/>
        <dbReference type="ChEBI" id="CHEBI:17544"/>
        <dbReference type="EC" id="4.2.1.1"/>
    </reaction>
</comment>
<dbReference type="EMBL" id="KK914761">
    <property type="protein sequence ID" value="KDP29186.1"/>
    <property type="molecule type" value="Genomic_DNA"/>
</dbReference>
<protein>
    <recommendedName>
        <fullName evidence="5">Alpha-carbonic anhydrase domain-containing protein</fullName>
    </recommendedName>
</protein>
<dbReference type="Proteomes" id="UP000027138">
    <property type="component" value="Unassembled WGS sequence"/>
</dbReference>
<dbReference type="PANTHER" id="PTHR18952">
    <property type="entry name" value="CARBONIC ANHYDRASE"/>
    <property type="match status" value="1"/>
</dbReference>
<dbReference type="GO" id="GO:0004089">
    <property type="term" value="F:carbonate dehydratase activity"/>
    <property type="evidence" value="ECO:0007669"/>
    <property type="project" value="UniProtKB-EC"/>
</dbReference>
<dbReference type="SUPFAM" id="SSF51069">
    <property type="entry name" value="Carbonic anhydrase"/>
    <property type="match status" value="1"/>
</dbReference>
<gene>
    <name evidence="6" type="ORF">JCGZ_16575</name>
</gene>
<proteinExistence type="inferred from homology"/>
<feature type="domain" description="Alpha-carbonic anhydrase" evidence="5">
    <location>
        <begin position="1"/>
        <end position="137"/>
    </location>
</feature>
<sequence>MPNNWYDMELHMVHLSNDPNVKNNITVIGQLYKIGHPDAFLSKLLRDIKGMTDHKQERSKGMIDPNDIKMNGKKYYRYLGSLTVPPCTEGVIWTINKKIRTVSKDQVKALREAVHDYAEKNARPVQPINKREIKLYGND</sequence>
<dbReference type="PROSITE" id="PS51144">
    <property type="entry name" value="ALPHA_CA_2"/>
    <property type="match status" value="1"/>
</dbReference>
<dbReference type="InterPro" id="IPR041891">
    <property type="entry name" value="Alpha_CA_prokaryot-like"/>
</dbReference>
<organism evidence="6 7">
    <name type="scientific">Jatropha curcas</name>
    <name type="common">Barbados nut</name>
    <dbReference type="NCBI Taxonomy" id="180498"/>
    <lineage>
        <taxon>Eukaryota</taxon>
        <taxon>Viridiplantae</taxon>
        <taxon>Streptophyta</taxon>
        <taxon>Embryophyta</taxon>
        <taxon>Tracheophyta</taxon>
        <taxon>Spermatophyta</taxon>
        <taxon>Magnoliopsida</taxon>
        <taxon>eudicotyledons</taxon>
        <taxon>Gunneridae</taxon>
        <taxon>Pentapetalae</taxon>
        <taxon>rosids</taxon>
        <taxon>fabids</taxon>
        <taxon>Malpighiales</taxon>
        <taxon>Euphorbiaceae</taxon>
        <taxon>Crotonoideae</taxon>
        <taxon>Jatropheae</taxon>
        <taxon>Jatropha</taxon>
    </lineage>
</organism>
<dbReference type="GO" id="GO:0008270">
    <property type="term" value="F:zinc ion binding"/>
    <property type="evidence" value="ECO:0007669"/>
    <property type="project" value="InterPro"/>
</dbReference>
<dbReference type="PANTHER" id="PTHR18952:SF201">
    <property type="entry name" value="CARBONIC ANHYDRASE"/>
    <property type="match status" value="1"/>
</dbReference>
<evidence type="ECO:0000313" key="7">
    <source>
        <dbReference type="Proteomes" id="UP000027138"/>
    </source>
</evidence>
<evidence type="ECO:0000256" key="4">
    <source>
        <dbReference type="ARBA" id="ARBA00048348"/>
    </source>
</evidence>
<accession>A0A067JYZ0</accession>